<comment type="caution">
    <text evidence="10">The sequence shown here is derived from an EMBL/GenBank/DDBJ whole genome shotgun (WGS) entry which is preliminary data.</text>
</comment>
<reference evidence="10 11" key="1">
    <citation type="submission" date="2020-05" db="EMBL/GenBank/DDBJ databases">
        <title>Horizontal transmission and recombination maintain forever young bacterial symbiont genomes.</title>
        <authorList>
            <person name="Russell S.L."/>
            <person name="Pepper-Tunick E."/>
            <person name="Svedberg J."/>
            <person name="Byrne A."/>
            <person name="Ruelas Castillo J."/>
            <person name="Vollmers C."/>
            <person name="Beinart R.A."/>
            <person name="Corbett-Detig R."/>
        </authorList>
    </citation>
    <scope>NUCLEOTIDE SEQUENCE [LARGE SCALE GENOMIC DNA]</scope>
    <source>
        <strain evidence="10">455</strain>
    </source>
</reference>
<dbReference type="GO" id="GO:0015288">
    <property type="term" value="F:porin activity"/>
    <property type="evidence" value="ECO:0007669"/>
    <property type="project" value="TreeGrafter"/>
</dbReference>
<keyword evidence="6" id="KW-0472">Membrane</keyword>
<dbReference type="Gene3D" id="1.20.1600.10">
    <property type="entry name" value="Outer membrane efflux proteins (OEP)"/>
    <property type="match status" value="1"/>
</dbReference>
<proteinExistence type="inferred from homology"/>
<evidence type="ECO:0000256" key="4">
    <source>
        <dbReference type="ARBA" id="ARBA00022452"/>
    </source>
</evidence>
<keyword evidence="7" id="KW-0998">Cell outer membrane</keyword>
<dbReference type="SUPFAM" id="SSF56954">
    <property type="entry name" value="Outer membrane efflux proteins (OEP)"/>
    <property type="match status" value="1"/>
</dbReference>
<evidence type="ECO:0000256" key="5">
    <source>
        <dbReference type="ARBA" id="ARBA00022692"/>
    </source>
</evidence>
<evidence type="ECO:0000256" key="8">
    <source>
        <dbReference type="SAM" id="Coils"/>
    </source>
</evidence>
<sequence>MNNKVTITVFLFGILTAGANAQTQASGAFSLPSLINKAITYHPSIKSSIFLEDSAKDEVTSAKWQYFPTPQFSVRQVSSSDTDASYNGDERVSVLSLTQPLWAGGSIDAGLEKSRARLLSARASTKVAQQDLASRVINAYSRWYDSYLKKESYKKSKEEHDVLRARLKRRIKQGLSSSSDLNLANSRSTQADAGLNSAIIQHKNSLLRLEELLGASLNPKDLIKDFSIIKFENNRNKLRKRALLMSPKVKQIKAESLVVKAELEQSRARLYPGINLKLERQWGNFNTKDAKSEDRVFVEFNSSFGAGLSNFSQTRQIKSRYQSLQAKIKDEENKEAQQIELDWMSSISLEKQKALLESSLANTEKVRKSYYRQFLAGRKSWQEVMNSIREVSQLESQLAGVYGETILVNWRIFIHVEDISNILVSSESPIFNQTDKMLWHPEIKLKEAQGPIDKMLNFVIPTEKPVEKVMWHLDIDSTHQIFKTSLKKRDFITFVKLLDQEEENKKNLKTKLIKKAEQQKVNIAPVLIKVKETPITNKK</sequence>
<dbReference type="EMBL" id="JACCHT010000002">
    <property type="protein sequence ID" value="NYT28260.1"/>
    <property type="molecule type" value="Genomic_DNA"/>
</dbReference>
<evidence type="ECO:0000313" key="10">
    <source>
        <dbReference type="EMBL" id="NYT28260.1"/>
    </source>
</evidence>
<dbReference type="PANTHER" id="PTHR30026">
    <property type="entry name" value="OUTER MEMBRANE PROTEIN TOLC"/>
    <property type="match status" value="1"/>
</dbReference>
<dbReference type="GO" id="GO:0009279">
    <property type="term" value="C:cell outer membrane"/>
    <property type="evidence" value="ECO:0007669"/>
    <property type="project" value="UniProtKB-SubCell"/>
</dbReference>
<evidence type="ECO:0000256" key="3">
    <source>
        <dbReference type="ARBA" id="ARBA00022448"/>
    </source>
</evidence>
<comment type="similarity">
    <text evidence="2">Belongs to the outer membrane factor (OMF) (TC 1.B.17) family.</text>
</comment>
<dbReference type="RefSeq" id="WP_369177408.1">
    <property type="nucleotide sequence ID" value="NZ_OZ156463.1"/>
</dbReference>
<dbReference type="GO" id="GO:1990281">
    <property type="term" value="C:efflux pump complex"/>
    <property type="evidence" value="ECO:0007669"/>
    <property type="project" value="TreeGrafter"/>
</dbReference>
<feature type="chain" id="PRO_5032485730" evidence="9">
    <location>
        <begin position="22"/>
        <end position="539"/>
    </location>
</feature>
<feature type="signal peptide" evidence="9">
    <location>
        <begin position="1"/>
        <end position="21"/>
    </location>
</feature>
<feature type="coiled-coil region" evidence="8">
    <location>
        <begin position="314"/>
        <end position="341"/>
    </location>
</feature>
<protein>
    <submittedName>
        <fullName evidence="10">TolC family protein</fullName>
    </submittedName>
</protein>
<dbReference type="GO" id="GO:0015562">
    <property type="term" value="F:efflux transmembrane transporter activity"/>
    <property type="evidence" value="ECO:0007669"/>
    <property type="project" value="InterPro"/>
</dbReference>
<evidence type="ECO:0000256" key="9">
    <source>
        <dbReference type="SAM" id="SignalP"/>
    </source>
</evidence>
<evidence type="ECO:0000256" key="6">
    <source>
        <dbReference type="ARBA" id="ARBA00023136"/>
    </source>
</evidence>
<keyword evidence="8" id="KW-0175">Coiled coil</keyword>
<dbReference type="InterPro" id="IPR003423">
    <property type="entry name" value="OMP_efflux"/>
</dbReference>
<organism evidence="10 11">
    <name type="scientific">Candidatus Thiodubiliella endoseptemdiera</name>
    <dbReference type="NCBI Taxonomy" id="2738886"/>
    <lineage>
        <taxon>Bacteria</taxon>
        <taxon>Pseudomonadati</taxon>
        <taxon>Pseudomonadota</taxon>
        <taxon>Gammaproteobacteria</taxon>
        <taxon>Candidatus Pseudothioglobaceae</taxon>
        <taxon>Candidatus Thiodubiliella</taxon>
    </lineage>
</organism>
<evidence type="ECO:0000256" key="7">
    <source>
        <dbReference type="ARBA" id="ARBA00023237"/>
    </source>
</evidence>
<keyword evidence="9" id="KW-0732">Signal</keyword>
<gene>
    <name evidence="10" type="ORF">H0A76_10515</name>
</gene>
<name>A0A853F7W4_9GAMM</name>
<dbReference type="PANTHER" id="PTHR30026:SF22">
    <property type="entry name" value="OUTER MEMBRANE EFFLUX PROTEIN"/>
    <property type="match status" value="1"/>
</dbReference>
<evidence type="ECO:0000256" key="2">
    <source>
        <dbReference type="ARBA" id="ARBA00007613"/>
    </source>
</evidence>
<dbReference type="AlphaFoldDB" id="A0A853F7W4"/>
<dbReference type="Proteomes" id="UP000568751">
    <property type="component" value="Unassembled WGS sequence"/>
</dbReference>
<evidence type="ECO:0000313" key="11">
    <source>
        <dbReference type="Proteomes" id="UP000568751"/>
    </source>
</evidence>
<keyword evidence="3" id="KW-0813">Transport</keyword>
<keyword evidence="4" id="KW-1134">Transmembrane beta strand</keyword>
<dbReference type="Pfam" id="PF02321">
    <property type="entry name" value="OEP"/>
    <property type="match status" value="1"/>
</dbReference>
<comment type="subcellular location">
    <subcellularLocation>
        <location evidence="1">Cell outer membrane</location>
    </subcellularLocation>
</comment>
<keyword evidence="5" id="KW-0812">Transmembrane</keyword>
<accession>A0A853F7W4</accession>
<evidence type="ECO:0000256" key="1">
    <source>
        <dbReference type="ARBA" id="ARBA00004442"/>
    </source>
</evidence>
<dbReference type="InterPro" id="IPR051906">
    <property type="entry name" value="TolC-like"/>
</dbReference>